<gene>
    <name evidence="1" type="ORF">Salmuc_04637</name>
</gene>
<dbReference type="Proteomes" id="UP000015347">
    <property type="component" value="Unassembled WGS sequence"/>
</dbReference>
<dbReference type="STRING" id="1123237.Salmuc_04637"/>
<comment type="caution">
    <text evidence="1">The sequence shown here is derived from an EMBL/GenBank/DDBJ whole genome shotgun (WGS) entry which is preliminary data.</text>
</comment>
<dbReference type="HOGENOM" id="CLU_127572_0_0_5"/>
<sequence>MDIKTAAQRLHGMEYRDERPYEDVFKEMKDAGLVAVTGASDDLVEFYGAIRDERDIGETLLADGAILESSCPEGEDCPYFRKFAKSAIVLEARFGEMAEPDAPTWTFTIPVEHETFDVMEEGEIFSRGIVFRTSDIP</sequence>
<keyword evidence="2" id="KW-1185">Reference proteome</keyword>
<name>S9Q9S4_9RHOB</name>
<evidence type="ECO:0000313" key="2">
    <source>
        <dbReference type="Proteomes" id="UP000015347"/>
    </source>
</evidence>
<reference evidence="2" key="1">
    <citation type="journal article" date="2014" name="Stand. Genomic Sci.">
        <title>Genome sequence of the exopolysaccharide-producing Salipiger mucosus type strain (DSM 16094(T)), a moderately halophilic member of the Roseobacter clade.</title>
        <authorList>
            <person name="Riedel T."/>
            <person name="Spring S."/>
            <person name="Fiebig A."/>
            <person name="Petersen J."/>
            <person name="Kyrpides N.C."/>
            <person name="Goker M."/>
            <person name="Klenk H.P."/>
        </authorList>
    </citation>
    <scope>NUCLEOTIDE SEQUENCE [LARGE SCALE GENOMIC DNA]</scope>
    <source>
        <strain evidence="2">DSM 16094</strain>
    </source>
</reference>
<accession>S9Q9S4</accession>
<dbReference type="eggNOG" id="ENOG503340W">
    <property type="taxonomic scope" value="Bacteria"/>
</dbReference>
<dbReference type="OrthoDB" id="2045521at2"/>
<dbReference type="EMBL" id="APVH01000043">
    <property type="protein sequence ID" value="EPX76752.1"/>
    <property type="molecule type" value="Genomic_DNA"/>
</dbReference>
<evidence type="ECO:0000313" key="1">
    <source>
        <dbReference type="EMBL" id="EPX76752.1"/>
    </source>
</evidence>
<protein>
    <submittedName>
        <fullName evidence="1">Uncharacterized protein</fullName>
    </submittedName>
</protein>
<dbReference type="AlphaFoldDB" id="S9Q9S4"/>
<proteinExistence type="predicted"/>
<dbReference type="RefSeq" id="WP_020041814.1">
    <property type="nucleotide sequence ID" value="NZ_KE557281.1"/>
</dbReference>
<organism evidence="1 2">
    <name type="scientific">Salipiger mucosus DSM 16094</name>
    <dbReference type="NCBI Taxonomy" id="1123237"/>
    <lineage>
        <taxon>Bacteria</taxon>
        <taxon>Pseudomonadati</taxon>
        <taxon>Pseudomonadota</taxon>
        <taxon>Alphaproteobacteria</taxon>
        <taxon>Rhodobacterales</taxon>
        <taxon>Roseobacteraceae</taxon>
        <taxon>Salipiger</taxon>
    </lineage>
</organism>